<feature type="region of interest" description="Disordered" evidence="1">
    <location>
        <begin position="45"/>
        <end position="106"/>
    </location>
</feature>
<comment type="caution">
    <text evidence="2">The sequence shown here is derived from an EMBL/GenBank/DDBJ whole genome shotgun (WGS) entry which is preliminary data.</text>
</comment>
<accession>A0AAN8L2Q9</accession>
<sequence length="143" mass="15464">MAVASVSIPGSTPGPTLGFDDYSLYSNLSDDELIQLAIERSLSDAHNAASRGEASNTPTALGRRTVQHRANPPPTRPNPPNPPRQEPSHRPPTANPTDAQWKAHAGIAQRRWLHSVRAGDRGDTNLLGKICLKGNSTTFHFSR</sequence>
<feature type="region of interest" description="Disordered" evidence="1">
    <location>
        <begin position="1"/>
        <end position="21"/>
    </location>
</feature>
<name>A0AAN8L2Q9_9TELE</name>
<feature type="compositionally biased region" description="Pro residues" evidence="1">
    <location>
        <begin position="71"/>
        <end position="85"/>
    </location>
</feature>
<dbReference type="Proteomes" id="UP001356427">
    <property type="component" value="Unassembled WGS sequence"/>
</dbReference>
<evidence type="ECO:0000313" key="3">
    <source>
        <dbReference type="Proteomes" id="UP001356427"/>
    </source>
</evidence>
<proteinExistence type="predicted"/>
<protein>
    <submittedName>
        <fullName evidence="2">Uncharacterized protein</fullName>
    </submittedName>
</protein>
<organism evidence="2 3">
    <name type="scientific">Coregonus suidteri</name>
    <dbReference type="NCBI Taxonomy" id="861788"/>
    <lineage>
        <taxon>Eukaryota</taxon>
        <taxon>Metazoa</taxon>
        <taxon>Chordata</taxon>
        <taxon>Craniata</taxon>
        <taxon>Vertebrata</taxon>
        <taxon>Euteleostomi</taxon>
        <taxon>Actinopterygii</taxon>
        <taxon>Neopterygii</taxon>
        <taxon>Teleostei</taxon>
        <taxon>Protacanthopterygii</taxon>
        <taxon>Salmoniformes</taxon>
        <taxon>Salmonidae</taxon>
        <taxon>Coregoninae</taxon>
        <taxon>Coregonus</taxon>
    </lineage>
</organism>
<keyword evidence="3" id="KW-1185">Reference proteome</keyword>
<evidence type="ECO:0000256" key="1">
    <source>
        <dbReference type="SAM" id="MobiDB-lite"/>
    </source>
</evidence>
<dbReference type="AlphaFoldDB" id="A0AAN8L2Q9"/>
<gene>
    <name evidence="2" type="ORF">J4Q44_G00321490</name>
</gene>
<dbReference type="EMBL" id="JAGTTL010000031">
    <property type="protein sequence ID" value="KAK6297566.1"/>
    <property type="molecule type" value="Genomic_DNA"/>
</dbReference>
<evidence type="ECO:0000313" key="2">
    <source>
        <dbReference type="EMBL" id="KAK6297566.1"/>
    </source>
</evidence>
<reference evidence="2 3" key="1">
    <citation type="submission" date="2021-04" db="EMBL/GenBank/DDBJ databases">
        <authorList>
            <person name="De Guttry C."/>
            <person name="Zahm M."/>
            <person name="Klopp C."/>
            <person name="Cabau C."/>
            <person name="Louis A."/>
            <person name="Berthelot C."/>
            <person name="Parey E."/>
            <person name="Roest Crollius H."/>
            <person name="Montfort J."/>
            <person name="Robinson-Rechavi M."/>
            <person name="Bucao C."/>
            <person name="Bouchez O."/>
            <person name="Gislard M."/>
            <person name="Lluch J."/>
            <person name="Milhes M."/>
            <person name="Lampietro C."/>
            <person name="Lopez Roques C."/>
            <person name="Donnadieu C."/>
            <person name="Braasch I."/>
            <person name="Desvignes T."/>
            <person name="Postlethwait J."/>
            <person name="Bobe J."/>
            <person name="Wedekind C."/>
            <person name="Guiguen Y."/>
        </authorList>
    </citation>
    <scope>NUCLEOTIDE SEQUENCE [LARGE SCALE GENOMIC DNA]</scope>
    <source>
        <strain evidence="2">Cs_M1</strain>
        <tissue evidence="2">Blood</tissue>
    </source>
</reference>